<feature type="region of interest" description="Disordered" evidence="1">
    <location>
        <begin position="182"/>
        <end position="203"/>
    </location>
</feature>
<evidence type="ECO:0000256" key="2">
    <source>
        <dbReference type="SAM" id="Phobius"/>
    </source>
</evidence>
<reference evidence="3" key="1">
    <citation type="submission" date="2021-03" db="EMBL/GenBank/DDBJ databases">
        <title>Comparative genomics and phylogenomic investigation of the class Geoglossomycetes provide insights into ecological specialization and systematics.</title>
        <authorList>
            <person name="Melie T."/>
            <person name="Pirro S."/>
            <person name="Miller A.N."/>
            <person name="Quandt A."/>
        </authorList>
    </citation>
    <scope>NUCLEOTIDE SEQUENCE</scope>
    <source>
        <strain evidence="3">GBOQ0MN5Z8</strain>
    </source>
</reference>
<dbReference type="AlphaFoldDB" id="A0A9P8L0J3"/>
<comment type="caution">
    <text evidence="3">The sequence shown here is derived from an EMBL/GenBank/DDBJ whole genome shotgun (WGS) entry which is preliminary data.</text>
</comment>
<keyword evidence="4" id="KW-1185">Reference proteome</keyword>
<sequence length="606" mass="67291">MRELGAFRRHASRISLEMPTLRNRHYSRSTMQRRHTRITTTRPVMIHNPTPRGTIIHRLRSRNMAQATKDREKRRQLSDDDKRLITALSATVMIALLFSFLCIRFLCFLFSVLPLRRMSGFLSIVCRVLERAIRGTLIMEAEDADNLALTDASTGTEDLKEWSRGSEAEADAQGLVQNVQQLPDPDQDHEDHDTDGENSSWTAKTGDLKNWLKSVGFTHNDASHVESYREAISEFIASVRNAGWLSPTAEGADGPANVTQVPTPRAPPSSPEHSIHSSGSSSVKHEQRAIPLVTARISSSELRDLDTFWPAPNSVCAPVSVRTPSRHESPSKGGNVTSMSKSFTPISKNRNHFRRQTCSPTPVGQLMDKAIKILGRPSTVDTLPLTGENQIIRSNDFSLASTTEIFRGDCFPHGGLEEGCIAPSPPRGLEPYFRILPDDYFSSFYGHGDRVSDTDGANDQDSCTIFEDPPGKPYPPASAPVTPKKCRISKLPIRRPKSSSPRFSKLTESRMLKYKGSLKKKPLATVSLNTTPKLGSPLRTMPTPSPRLDTPKASLSMRRIILSTATEELFAAESDNEEDALFTFSSGRNSVSVRDEELQEDFFSCK</sequence>
<proteinExistence type="predicted"/>
<feature type="region of interest" description="Disordered" evidence="1">
    <location>
        <begin position="247"/>
        <end position="287"/>
    </location>
</feature>
<feature type="region of interest" description="Disordered" evidence="1">
    <location>
        <begin position="320"/>
        <end position="341"/>
    </location>
</feature>
<evidence type="ECO:0000313" key="4">
    <source>
        <dbReference type="Proteomes" id="UP000698800"/>
    </source>
</evidence>
<feature type="compositionally biased region" description="Acidic residues" evidence="1">
    <location>
        <begin position="185"/>
        <end position="196"/>
    </location>
</feature>
<evidence type="ECO:0000313" key="3">
    <source>
        <dbReference type="EMBL" id="KAH0542047.1"/>
    </source>
</evidence>
<accession>A0A9P8L0J3</accession>
<keyword evidence="2" id="KW-0812">Transmembrane</keyword>
<dbReference type="OrthoDB" id="5366579at2759"/>
<feature type="transmembrane region" description="Helical" evidence="2">
    <location>
        <begin position="84"/>
        <end position="113"/>
    </location>
</feature>
<feature type="compositionally biased region" description="Polar residues" evidence="1">
    <location>
        <begin position="332"/>
        <end position="341"/>
    </location>
</feature>
<keyword evidence="2" id="KW-0472">Membrane</keyword>
<name>A0A9P8L0J3_9PEZI</name>
<evidence type="ECO:0000256" key="1">
    <source>
        <dbReference type="SAM" id="MobiDB-lite"/>
    </source>
</evidence>
<gene>
    <name evidence="3" type="ORF">FGG08_003512</name>
</gene>
<dbReference type="Proteomes" id="UP000698800">
    <property type="component" value="Unassembled WGS sequence"/>
</dbReference>
<organism evidence="3 4">
    <name type="scientific">Glutinoglossum americanum</name>
    <dbReference type="NCBI Taxonomy" id="1670608"/>
    <lineage>
        <taxon>Eukaryota</taxon>
        <taxon>Fungi</taxon>
        <taxon>Dikarya</taxon>
        <taxon>Ascomycota</taxon>
        <taxon>Pezizomycotina</taxon>
        <taxon>Geoglossomycetes</taxon>
        <taxon>Geoglossales</taxon>
        <taxon>Geoglossaceae</taxon>
        <taxon>Glutinoglossum</taxon>
    </lineage>
</organism>
<feature type="region of interest" description="Disordered" evidence="1">
    <location>
        <begin position="528"/>
        <end position="551"/>
    </location>
</feature>
<dbReference type="EMBL" id="JAGHQL010000062">
    <property type="protein sequence ID" value="KAH0542047.1"/>
    <property type="molecule type" value="Genomic_DNA"/>
</dbReference>
<protein>
    <submittedName>
        <fullName evidence="3">Uncharacterized protein</fullName>
    </submittedName>
</protein>
<keyword evidence="2" id="KW-1133">Transmembrane helix</keyword>